<evidence type="ECO:0000313" key="1">
    <source>
        <dbReference type="EMBL" id="QGZ14349.1"/>
    </source>
</evidence>
<dbReference type="EMBL" id="MN549361">
    <property type="protein sequence ID" value="QGZ14349.1"/>
    <property type="molecule type" value="Genomic_DNA"/>
</dbReference>
<proteinExistence type="predicted"/>
<dbReference type="Proteomes" id="UP000433502">
    <property type="component" value="Segment"/>
</dbReference>
<accession>A0A6B9J1N8</accession>
<evidence type="ECO:0000313" key="2">
    <source>
        <dbReference type="Proteomes" id="UP000433502"/>
    </source>
</evidence>
<sequence length="59" mass="7232">MTFRELMAMQHKYSVMQDQLNFQKVRYHSMQTGSDAKVRQKRHIENLERELDEFLDTEI</sequence>
<organism evidence="1 2">
    <name type="scientific">Rhizobium phage RL2RES</name>
    <dbReference type="NCBI Taxonomy" id="103371"/>
    <lineage>
        <taxon>Viruses</taxon>
        <taxon>Duplodnaviria</taxon>
        <taxon>Heunggongvirae</taxon>
        <taxon>Uroviricota</taxon>
        <taxon>Caudoviricetes</taxon>
        <taxon>Pootjesviridae</taxon>
        <taxon>Innesvirus</taxon>
        <taxon>Innesvirus RL2RES</taxon>
    </lineage>
</organism>
<keyword evidence="2" id="KW-1185">Reference proteome</keyword>
<reference evidence="1 2" key="1">
    <citation type="submission" date="2019-10" db="EMBL/GenBank/DDBJ databases">
        <title>Complete genome sequence of bacteriophage vB_RLeM_RL2RES.</title>
        <authorList>
            <person name="Gunathilake D."/>
            <person name="Bhat S."/>
            <person name="Yost C.K."/>
            <person name="Hynes M.F."/>
        </authorList>
    </citation>
    <scope>NUCLEOTIDE SEQUENCE [LARGE SCALE GENOMIC DNA]</scope>
</reference>
<name>A0A6B9J1N8_9CAUD</name>
<gene>
    <name evidence="1" type="ORF">RL2RES_079</name>
</gene>
<protein>
    <submittedName>
        <fullName evidence="1">Uncharacterized protein</fullName>
    </submittedName>
</protein>